<accession>A0A9X1IKN2</accession>
<dbReference type="CDD" id="cd07756">
    <property type="entry name" value="CYTH-like_Pase_CHAD"/>
    <property type="match status" value="1"/>
</dbReference>
<dbReference type="InterPro" id="IPR039013">
    <property type="entry name" value="YgiF"/>
</dbReference>
<reference evidence="2" key="1">
    <citation type="submission" date="2021-10" db="EMBL/GenBank/DDBJ databases">
        <title>Marinomonas pontica sp. nov., isolated from the Black Sea.</title>
        <authorList>
            <person name="Zhao L.-H."/>
            <person name="Xue J.-H."/>
        </authorList>
    </citation>
    <scope>NUCLEOTIDE SEQUENCE</scope>
    <source>
        <strain evidence="2">E8</strain>
    </source>
</reference>
<protein>
    <submittedName>
        <fullName evidence="2">CYTH domain-containing protein</fullName>
    </submittedName>
</protein>
<comment type="caution">
    <text evidence="2">The sequence shown here is derived from an EMBL/GenBank/DDBJ whole genome shotgun (WGS) entry which is preliminary data.</text>
</comment>
<dbReference type="Gene3D" id="2.40.320.10">
    <property type="entry name" value="Hypothetical Protein Pfu-838710-001"/>
    <property type="match status" value="1"/>
</dbReference>
<feature type="domain" description="CYTH" evidence="1">
    <location>
        <begin position="2"/>
        <end position="209"/>
    </location>
</feature>
<dbReference type="GO" id="GO:0046872">
    <property type="term" value="F:metal ion binding"/>
    <property type="evidence" value="ECO:0007669"/>
    <property type="project" value="TreeGrafter"/>
</dbReference>
<dbReference type="InterPro" id="IPR023577">
    <property type="entry name" value="CYTH_domain"/>
</dbReference>
<evidence type="ECO:0000313" key="2">
    <source>
        <dbReference type="EMBL" id="MCB5160955.1"/>
    </source>
</evidence>
<sequence length="316" mass="35551">MATELELKLMIQPEHVASACAFLDQWCQREVSSDQARLPTLSLMNAYFDTEEATLMEAGMAMRIRAVNGQFIQTVKTRGSNRVGMHARGEWEWTVPSDALDLSLLSEVPLPESLQALAWQDALVEVYRTDFERQVWNIRLPATAMEVVCDQGSVTSSYGNDRICELELELKSGDEMGLYQFAVQLAEQVPVQVSVVSKAQKGVRLKYGQIEFPPKPLASASDAVLAAYWYEVGLVYWEAMHFMQDEVLSQPWRHSMMQLKGYLPDDLAQSLVQLDDTVASYLLEEETSTLAQLASIKDIGLIMLSIGMWLQQQADQ</sequence>
<dbReference type="EMBL" id="JAJATW010000003">
    <property type="protein sequence ID" value="MCB5160955.1"/>
    <property type="molecule type" value="Genomic_DNA"/>
</dbReference>
<dbReference type="SMART" id="SM01118">
    <property type="entry name" value="CYTH"/>
    <property type="match status" value="1"/>
</dbReference>
<organism evidence="2 3">
    <name type="scientific">Marinomonas algarum</name>
    <dbReference type="NCBI Taxonomy" id="2883105"/>
    <lineage>
        <taxon>Bacteria</taxon>
        <taxon>Pseudomonadati</taxon>
        <taxon>Pseudomonadota</taxon>
        <taxon>Gammaproteobacteria</taxon>
        <taxon>Oceanospirillales</taxon>
        <taxon>Oceanospirillaceae</taxon>
        <taxon>Marinomonas</taxon>
    </lineage>
</organism>
<dbReference type="Proteomes" id="UP001139095">
    <property type="component" value="Unassembled WGS sequence"/>
</dbReference>
<gene>
    <name evidence="2" type="ORF">LG368_03460</name>
</gene>
<dbReference type="PANTHER" id="PTHR39569">
    <property type="entry name" value="INORGANIC TRIPHOSPHATASE"/>
    <property type="match status" value="1"/>
</dbReference>
<keyword evidence="3" id="KW-1185">Reference proteome</keyword>
<evidence type="ECO:0000259" key="1">
    <source>
        <dbReference type="PROSITE" id="PS51707"/>
    </source>
</evidence>
<evidence type="ECO:0000313" key="3">
    <source>
        <dbReference type="Proteomes" id="UP001139095"/>
    </source>
</evidence>
<dbReference type="SUPFAM" id="SSF55154">
    <property type="entry name" value="CYTH-like phosphatases"/>
    <property type="match status" value="1"/>
</dbReference>
<dbReference type="PROSITE" id="PS51707">
    <property type="entry name" value="CYTH"/>
    <property type="match status" value="1"/>
</dbReference>
<dbReference type="RefSeq" id="WP_226753336.1">
    <property type="nucleotide sequence ID" value="NZ_JAJATW010000003.1"/>
</dbReference>
<dbReference type="AlphaFoldDB" id="A0A9X1IKN2"/>
<name>A0A9X1IKN2_9GAMM</name>
<dbReference type="GO" id="GO:0050355">
    <property type="term" value="F:inorganic triphosphate phosphatase activity"/>
    <property type="evidence" value="ECO:0007669"/>
    <property type="project" value="InterPro"/>
</dbReference>
<dbReference type="PANTHER" id="PTHR39569:SF1">
    <property type="entry name" value="INORGANIC TRIPHOSPHATASE"/>
    <property type="match status" value="1"/>
</dbReference>
<dbReference type="Pfam" id="PF01928">
    <property type="entry name" value="CYTH"/>
    <property type="match status" value="1"/>
</dbReference>
<dbReference type="InterPro" id="IPR033469">
    <property type="entry name" value="CYTH-like_dom_sf"/>
</dbReference>
<proteinExistence type="predicted"/>